<evidence type="ECO:0000256" key="7">
    <source>
        <dbReference type="ARBA" id="ARBA00022679"/>
    </source>
</evidence>
<comment type="pathway">
    <text evidence="1">Glycan biosynthesis; glycogen biosynthesis.</text>
</comment>
<keyword evidence="8" id="KW-0547">Nucleotide-binding</keyword>
<evidence type="ECO:0000256" key="5">
    <source>
        <dbReference type="ARBA" id="ARBA00013882"/>
    </source>
</evidence>
<feature type="domain" description="Maltokinase N-terminal cap" evidence="15">
    <location>
        <begin position="18"/>
        <end position="109"/>
    </location>
</feature>
<accession>A0A1T4X914</accession>
<dbReference type="Proteomes" id="UP000189735">
    <property type="component" value="Unassembled WGS sequence"/>
</dbReference>
<evidence type="ECO:0000256" key="12">
    <source>
        <dbReference type="ARBA" id="ARBA00023277"/>
    </source>
</evidence>
<sequence length="474" mass="50594">MIAGAVRPDRRPTTLPGWVARQRWYQSAAQSAELVLVGEWLLPAAPDGTAFVTHLLRDGSGAASTLYQVPLAYRSAPRPDADESTLVGTVDGEVDGSSATLWVYDAPHDPAYCAALLAFILNGEVSSESARSSGASAAGHRHPTASPSTFAEAHVLRGEQSNTSIIFDTVDATGEPSLPVICKVFRTLHHGENPDIVVQSALAEAGCTLVPPSVGYVSGTWRAESSPDSPVDAGHLAFAQRFLPGVRDAWRVALDAVESREDFSDRARSLGAATAEVHAVLADILPTVAATAAERAQVASSMRGRLSAAVAEVPELGVYSSAVDAIISGAESADWPRLQRIHGDYHLGQVVAVPDRGWVLLDFEGEPLRPLKERSQADLTLRDVAGMLRSFDYVAGSFEQSHPGASAADWARASRTAFLEGYSARAGVNIERFRVLLDALEIDKALYESIYEARNRPTWLPIPVTAISRLVALT</sequence>
<evidence type="ECO:0000256" key="11">
    <source>
        <dbReference type="ARBA" id="ARBA00023056"/>
    </source>
</evidence>
<evidence type="ECO:0000256" key="4">
    <source>
        <dbReference type="ARBA" id="ARBA00011962"/>
    </source>
</evidence>
<dbReference type="EMBL" id="FUYG01000002">
    <property type="protein sequence ID" value="SKA85959.1"/>
    <property type="molecule type" value="Genomic_DNA"/>
</dbReference>
<comment type="similarity">
    <text evidence="2">Belongs to the aminoglycoside phosphotransferase family.</text>
</comment>
<keyword evidence="6" id="KW-0321">Glycogen metabolism</keyword>
<dbReference type="GO" id="GO:0016301">
    <property type="term" value="F:kinase activity"/>
    <property type="evidence" value="ECO:0007669"/>
    <property type="project" value="UniProtKB-KW"/>
</dbReference>
<gene>
    <name evidence="16" type="ORF">SAMN06295879_0852</name>
</gene>
<dbReference type="Gene3D" id="3.90.1200.10">
    <property type="match status" value="1"/>
</dbReference>
<dbReference type="GO" id="GO:0005524">
    <property type="term" value="F:ATP binding"/>
    <property type="evidence" value="ECO:0007669"/>
    <property type="project" value="UniProtKB-KW"/>
</dbReference>
<evidence type="ECO:0000256" key="13">
    <source>
        <dbReference type="ARBA" id="ARBA00031251"/>
    </source>
</evidence>
<keyword evidence="12" id="KW-0119">Carbohydrate metabolism</keyword>
<dbReference type="SUPFAM" id="SSF56112">
    <property type="entry name" value="Protein kinase-like (PK-like)"/>
    <property type="match status" value="1"/>
</dbReference>
<evidence type="ECO:0000256" key="10">
    <source>
        <dbReference type="ARBA" id="ARBA00022840"/>
    </source>
</evidence>
<dbReference type="GO" id="GO:0005978">
    <property type="term" value="P:glycogen biosynthetic process"/>
    <property type="evidence" value="ECO:0007669"/>
    <property type="project" value="UniProtKB-UniPathway"/>
</dbReference>
<keyword evidence="10" id="KW-0067">ATP-binding</keyword>
<dbReference type="EC" id="2.7.1.175" evidence="4"/>
<keyword evidence="9" id="KW-0418">Kinase</keyword>
<dbReference type="InterPro" id="IPR040999">
    <property type="entry name" value="Mak_N_cap"/>
</dbReference>
<organism evidence="16 17">
    <name type="scientific">Agreia bicolorata</name>
    <dbReference type="NCBI Taxonomy" id="110935"/>
    <lineage>
        <taxon>Bacteria</taxon>
        <taxon>Bacillati</taxon>
        <taxon>Actinomycetota</taxon>
        <taxon>Actinomycetes</taxon>
        <taxon>Micrococcales</taxon>
        <taxon>Microbacteriaceae</taxon>
        <taxon>Agreia</taxon>
    </lineage>
</organism>
<dbReference type="RefSeq" id="WP_078713467.1">
    <property type="nucleotide sequence ID" value="NZ_FUYG01000002.1"/>
</dbReference>
<proteinExistence type="inferred from homology"/>
<reference evidence="17" key="1">
    <citation type="submission" date="2017-02" db="EMBL/GenBank/DDBJ databases">
        <authorList>
            <person name="Varghese N."/>
            <person name="Submissions S."/>
        </authorList>
    </citation>
    <scope>NUCLEOTIDE SEQUENCE [LARGE SCALE GENOMIC DNA]</scope>
    <source>
        <strain evidence="17">VKM Ac-2052</strain>
    </source>
</reference>
<dbReference type="UniPathway" id="UPA00164"/>
<evidence type="ECO:0000256" key="6">
    <source>
        <dbReference type="ARBA" id="ARBA00022600"/>
    </source>
</evidence>
<evidence type="ECO:0000256" key="1">
    <source>
        <dbReference type="ARBA" id="ARBA00004964"/>
    </source>
</evidence>
<comment type="catalytic activity">
    <reaction evidence="14">
        <text>D-maltose + ATP = alpha-maltose 1-phosphate + ADP + H(+)</text>
        <dbReference type="Rhea" id="RHEA:31915"/>
        <dbReference type="ChEBI" id="CHEBI:15378"/>
        <dbReference type="ChEBI" id="CHEBI:17306"/>
        <dbReference type="ChEBI" id="CHEBI:30616"/>
        <dbReference type="ChEBI" id="CHEBI:63576"/>
        <dbReference type="ChEBI" id="CHEBI:456216"/>
        <dbReference type="EC" id="2.7.1.175"/>
    </reaction>
</comment>
<keyword evidence="7" id="KW-0808">Transferase</keyword>
<protein>
    <recommendedName>
        <fullName evidence="5">Maltokinase</fullName>
        <ecNumber evidence="4">2.7.1.175</ecNumber>
    </recommendedName>
    <alternativeName>
        <fullName evidence="13">Maltose-1-phosphate synthase</fullName>
    </alternativeName>
</protein>
<evidence type="ECO:0000256" key="2">
    <source>
        <dbReference type="ARBA" id="ARBA00006219"/>
    </source>
</evidence>
<evidence type="ECO:0000256" key="9">
    <source>
        <dbReference type="ARBA" id="ARBA00022777"/>
    </source>
</evidence>
<evidence type="ECO:0000259" key="15">
    <source>
        <dbReference type="Pfam" id="PF18085"/>
    </source>
</evidence>
<dbReference type="AlphaFoldDB" id="A0A1T4X914"/>
<evidence type="ECO:0000313" key="16">
    <source>
        <dbReference type="EMBL" id="SKA85959.1"/>
    </source>
</evidence>
<evidence type="ECO:0000256" key="14">
    <source>
        <dbReference type="ARBA" id="ARBA00049067"/>
    </source>
</evidence>
<name>A0A1T4X914_9MICO</name>
<keyword evidence="11" id="KW-0320">Glycogen biosynthesis</keyword>
<dbReference type="InterPro" id="IPR011009">
    <property type="entry name" value="Kinase-like_dom_sf"/>
</dbReference>
<comment type="subunit">
    <text evidence="3">Monomer.</text>
</comment>
<dbReference type="Pfam" id="PF18085">
    <property type="entry name" value="Mak_N_cap"/>
    <property type="match status" value="1"/>
</dbReference>
<evidence type="ECO:0000313" key="17">
    <source>
        <dbReference type="Proteomes" id="UP000189735"/>
    </source>
</evidence>
<evidence type="ECO:0000256" key="3">
    <source>
        <dbReference type="ARBA" id="ARBA00011245"/>
    </source>
</evidence>
<evidence type="ECO:0000256" key="8">
    <source>
        <dbReference type="ARBA" id="ARBA00022741"/>
    </source>
</evidence>